<dbReference type="Proteomes" id="UP000809621">
    <property type="component" value="Unassembled WGS sequence"/>
</dbReference>
<dbReference type="Pfam" id="PF00990">
    <property type="entry name" value="GGDEF"/>
    <property type="match status" value="1"/>
</dbReference>
<dbReference type="EMBL" id="JAFEUM010000010">
    <property type="protein sequence ID" value="MBM7038399.1"/>
    <property type="molecule type" value="Genomic_DNA"/>
</dbReference>
<feature type="transmembrane region" description="Helical" evidence="3">
    <location>
        <begin position="155"/>
        <end position="179"/>
    </location>
</feature>
<accession>A0ABS2HQS0</accession>
<evidence type="ECO:0000259" key="4">
    <source>
        <dbReference type="PROSITE" id="PS50887"/>
    </source>
</evidence>
<dbReference type="RefSeq" id="WP_205159850.1">
    <property type="nucleotide sequence ID" value="NZ_JAFEUM010000010.1"/>
</dbReference>
<dbReference type="EC" id="2.7.7.65" evidence="1"/>
<keyword evidence="3" id="KW-1133">Transmembrane helix</keyword>
<keyword evidence="3" id="KW-0472">Membrane</keyword>
<feature type="transmembrane region" description="Helical" evidence="3">
    <location>
        <begin position="45"/>
        <end position="62"/>
    </location>
</feature>
<proteinExistence type="predicted"/>
<evidence type="ECO:0000256" key="2">
    <source>
        <dbReference type="ARBA" id="ARBA00034247"/>
    </source>
</evidence>
<dbReference type="InterPro" id="IPR029787">
    <property type="entry name" value="Nucleotide_cyclase"/>
</dbReference>
<comment type="caution">
    <text evidence="5">The sequence shown here is derived from an EMBL/GenBank/DDBJ whole genome shotgun (WGS) entry which is preliminary data.</text>
</comment>
<dbReference type="NCBIfam" id="TIGR00254">
    <property type="entry name" value="GGDEF"/>
    <property type="match status" value="1"/>
</dbReference>
<dbReference type="SUPFAM" id="SSF55073">
    <property type="entry name" value="Nucleotide cyclase"/>
    <property type="match status" value="1"/>
</dbReference>
<evidence type="ECO:0000313" key="6">
    <source>
        <dbReference type="Proteomes" id="UP000809621"/>
    </source>
</evidence>
<evidence type="ECO:0000313" key="5">
    <source>
        <dbReference type="EMBL" id="MBM7038399.1"/>
    </source>
</evidence>
<evidence type="ECO:0000256" key="3">
    <source>
        <dbReference type="SAM" id="Phobius"/>
    </source>
</evidence>
<sequence>MPTSAASLAETQQRNLLKQIALIGFVGTLSYTYLFLFVWKLKWVAAFDFVCLFAYLYFFYLSHTRKVIGNVLRYGALQFFIVHMAGICFAFLGRETGLQFYWLSLSMAVLLLTPLDRSINKYLTAALALFLFYILEFGLYDVTPLYQLEESQNKFLYFSTLTSSCLGVVLISHHVTLVLRQSHATLHHYSVTDELTELGNRRHLFEHFKLIDLSNQNAQYAVYVMDIDHFKQINDTYGHSAGDAVLKKVADSIVQCFPTDKRICRIGGEEFCVILKNSDRQETQRYAELVRHSIEQLYVYSKKQKIQCTMSIGVAMGNHELSMSETMSMADKALYIAKQTGGNRVKFNAQA</sequence>
<feature type="domain" description="GGDEF" evidence="4">
    <location>
        <begin position="218"/>
        <end position="350"/>
    </location>
</feature>
<dbReference type="SMART" id="SM00267">
    <property type="entry name" value="GGDEF"/>
    <property type="match status" value="1"/>
</dbReference>
<keyword evidence="3" id="KW-0812">Transmembrane</keyword>
<protein>
    <recommendedName>
        <fullName evidence="1">diguanylate cyclase</fullName>
        <ecNumber evidence="1">2.7.7.65</ecNumber>
    </recommendedName>
</protein>
<organism evidence="5 6">
    <name type="scientific">Vibrio ulleungensis</name>
    <dbReference type="NCBI Taxonomy" id="2807619"/>
    <lineage>
        <taxon>Bacteria</taxon>
        <taxon>Pseudomonadati</taxon>
        <taxon>Pseudomonadota</taxon>
        <taxon>Gammaproteobacteria</taxon>
        <taxon>Vibrionales</taxon>
        <taxon>Vibrionaceae</taxon>
        <taxon>Vibrio</taxon>
    </lineage>
</organism>
<keyword evidence="6" id="KW-1185">Reference proteome</keyword>
<dbReference type="CDD" id="cd01949">
    <property type="entry name" value="GGDEF"/>
    <property type="match status" value="1"/>
</dbReference>
<dbReference type="Gene3D" id="3.30.70.270">
    <property type="match status" value="1"/>
</dbReference>
<feature type="transmembrane region" description="Helical" evidence="3">
    <location>
        <begin position="20"/>
        <end position="39"/>
    </location>
</feature>
<dbReference type="PANTHER" id="PTHR45138:SF9">
    <property type="entry name" value="DIGUANYLATE CYCLASE DGCM-RELATED"/>
    <property type="match status" value="1"/>
</dbReference>
<dbReference type="PANTHER" id="PTHR45138">
    <property type="entry name" value="REGULATORY COMPONENTS OF SENSORY TRANSDUCTION SYSTEM"/>
    <property type="match status" value="1"/>
</dbReference>
<gene>
    <name evidence="5" type="ORF">JQC93_18625</name>
</gene>
<dbReference type="InterPro" id="IPR000160">
    <property type="entry name" value="GGDEF_dom"/>
</dbReference>
<evidence type="ECO:0000256" key="1">
    <source>
        <dbReference type="ARBA" id="ARBA00012528"/>
    </source>
</evidence>
<feature type="transmembrane region" description="Helical" evidence="3">
    <location>
        <begin position="74"/>
        <end position="92"/>
    </location>
</feature>
<reference evidence="5 6" key="1">
    <citation type="submission" date="2021-02" db="EMBL/GenBank/DDBJ databases">
        <authorList>
            <person name="Park J.-S."/>
        </authorList>
    </citation>
    <scope>NUCLEOTIDE SEQUENCE [LARGE SCALE GENOMIC DNA]</scope>
    <source>
        <strain evidence="5 6">188UL20-2</strain>
    </source>
</reference>
<dbReference type="InterPro" id="IPR050469">
    <property type="entry name" value="Diguanylate_Cyclase"/>
</dbReference>
<name>A0ABS2HQS0_9VIBR</name>
<dbReference type="PROSITE" id="PS50887">
    <property type="entry name" value="GGDEF"/>
    <property type="match status" value="1"/>
</dbReference>
<dbReference type="InterPro" id="IPR043128">
    <property type="entry name" value="Rev_trsase/Diguanyl_cyclase"/>
</dbReference>
<feature type="transmembrane region" description="Helical" evidence="3">
    <location>
        <begin position="122"/>
        <end position="140"/>
    </location>
</feature>
<feature type="transmembrane region" description="Helical" evidence="3">
    <location>
        <begin position="98"/>
        <end position="115"/>
    </location>
</feature>
<comment type="catalytic activity">
    <reaction evidence="2">
        <text>2 GTP = 3',3'-c-di-GMP + 2 diphosphate</text>
        <dbReference type="Rhea" id="RHEA:24898"/>
        <dbReference type="ChEBI" id="CHEBI:33019"/>
        <dbReference type="ChEBI" id="CHEBI:37565"/>
        <dbReference type="ChEBI" id="CHEBI:58805"/>
        <dbReference type="EC" id="2.7.7.65"/>
    </reaction>
</comment>